<feature type="transmembrane region" description="Helical" evidence="5">
    <location>
        <begin position="52"/>
        <end position="69"/>
    </location>
</feature>
<evidence type="ECO:0000256" key="4">
    <source>
        <dbReference type="ARBA" id="ARBA00023136"/>
    </source>
</evidence>
<keyword evidence="2 5" id="KW-0812">Transmembrane</keyword>
<keyword evidence="4 5" id="KW-0472">Membrane</keyword>
<evidence type="ECO:0000313" key="7">
    <source>
        <dbReference type="EMBL" id="CAD9399982.1"/>
    </source>
</evidence>
<gene>
    <name evidence="7" type="ORF">FPAR1323_LOCUS4687</name>
</gene>
<evidence type="ECO:0000259" key="6">
    <source>
        <dbReference type="Pfam" id="PF03151"/>
    </source>
</evidence>
<feature type="domain" description="Sugar phosphate transporter" evidence="6">
    <location>
        <begin position="51"/>
        <end position="351"/>
    </location>
</feature>
<protein>
    <recommendedName>
        <fullName evidence="6">Sugar phosphate transporter domain-containing protein</fullName>
    </recommendedName>
</protein>
<evidence type="ECO:0000256" key="1">
    <source>
        <dbReference type="ARBA" id="ARBA00004141"/>
    </source>
</evidence>
<feature type="transmembrane region" description="Helical" evidence="5">
    <location>
        <begin position="6"/>
        <end position="31"/>
    </location>
</feature>
<dbReference type="GO" id="GO:0016020">
    <property type="term" value="C:membrane"/>
    <property type="evidence" value="ECO:0007669"/>
    <property type="project" value="UniProtKB-SubCell"/>
</dbReference>
<keyword evidence="3 5" id="KW-1133">Transmembrane helix</keyword>
<feature type="transmembrane region" description="Helical" evidence="5">
    <location>
        <begin position="276"/>
        <end position="296"/>
    </location>
</feature>
<comment type="subcellular location">
    <subcellularLocation>
        <location evidence="1">Membrane</location>
        <topology evidence="1">Multi-pass membrane protein</topology>
    </subcellularLocation>
</comment>
<organism evidence="7">
    <name type="scientific">Florenciella parvula</name>
    <dbReference type="NCBI Taxonomy" id="236787"/>
    <lineage>
        <taxon>Eukaryota</taxon>
        <taxon>Sar</taxon>
        <taxon>Stramenopiles</taxon>
        <taxon>Ochrophyta</taxon>
        <taxon>Dictyochophyceae</taxon>
        <taxon>Florenciellales</taxon>
        <taxon>Florenciella</taxon>
    </lineage>
</organism>
<reference evidence="7" key="1">
    <citation type="submission" date="2021-01" db="EMBL/GenBank/DDBJ databases">
        <authorList>
            <person name="Corre E."/>
            <person name="Pelletier E."/>
            <person name="Niang G."/>
            <person name="Scheremetjew M."/>
            <person name="Finn R."/>
            <person name="Kale V."/>
            <person name="Holt S."/>
            <person name="Cochrane G."/>
            <person name="Meng A."/>
            <person name="Brown T."/>
            <person name="Cohen L."/>
        </authorList>
    </citation>
    <scope>NUCLEOTIDE SEQUENCE</scope>
    <source>
        <strain evidence="7">RCC1693</strain>
    </source>
</reference>
<feature type="transmembrane region" description="Helical" evidence="5">
    <location>
        <begin position="308"/>
        <end position="329"/>
    </location>
</feature>
<feature type="transmembrane region" description="Helical" evidence="5">
    <location>
        <begin position="203"/>
        <end position="222"/>
    </location>
</feature>
<dbReference type="Pfam" id="PF03151">
    <property type="entry name" value="TPT"/>
    <property type="match status" value="1"/>
</dbReference>
<evidence type="ECO:0000256" key="5">
    <source>
        <dbReference type="SAM" id="Phobius"/>
    </source>
</evidence>
<feature type="transmembrane region" description="Helical" evidence="5">
    <location>
        <begin position="243"/>
        <end position="264"/>
    </location>
</feature>
<feature type="transmembrane region" description="Helical" evidence="5">
    <location>
        <begin position="335"/>
        <end position="354"/>
    </location>
</feature>
<accession>A0A7S2FM58</accession>
<evidence type="ECO:0000256" key="2">
    <source>
        <dbReference type="ARBA" id="ARBA00022692"/>
    </source>
</evidence>
<proteinExistence type="predicted"/>
<feature type="transmembrane region" description="Helical" evidence="5">
    <location>
        <begin position="178"/>
        <end position="197"/>
    </location>
</feature>
<sequence length="423" mass="46205">MTGPAHLGVLIAYSCVAFSLAGMSAVGARVLKHQSRYRPQAKAANLVQMMDVGTYVFLWFGISVTFTLLNKWFLTYWRGGFSFPITGTTGHIAMKALLARGLVDGRCGKYFERTVEPVPLPLTLQVIFPIGFMTATDVMLSNVSFKFVTVTFYTIVKSSTLVWILLWAVLFRIEKPNWAIAITVTVISLGLGCASYGETNFSMVGLLILIGASASGGLRWALIQRLMALEEMFEDPLIALYHIAPWSFITMLIMAVSIEGTHIFAKENLAQFQSQATLEALVLTFIGGIMAFVLIVAEVKLVQLTSSLTLGVFGTCKELIQIMLAIIVFKDTLTVTNTIGLILAVGGTSAYHRIKDMTDQDKPSNEEYNPVSQADLELEALGTNGLVMDEDDELSDGWDDTGVELDDIDAELTASSPMTAFTP</sequence>
<dbReference type="InterPro" id="IPR004853">
    <property type="entry name" value="Sugar_P_trans_dom"/>
</dbReference>
<dbReference type="AlphaFoldDB" id="A0A7S2FM58"/>
<dbReference type="PANTHER" id="PTHR11132">
    <property type="entry name" value="SOLUTE CARRIER FAMILY 35"/>
    <property type="match status" value="1"/>
</dbReference>
<evidence type="ECO:0000256" key="3">
    <source>
        <dbReference type="ARBA" id="ARBA00022989"/>
    </source>
</evidence>
<feature type="transmembrane region" description="Helical" evidence="5">
    <location>
        <begin position="152"/>
        <end position="171"/>
    </location>
</feature>
<dbReference type="InterPro" id="IPR050186">
    <property type="entry name" value="TPT_transporter"/>
</dbReference>
<name>A0A7S2FM58_9STRA</name>
<dbReference type="EMBL" id="HBGT01008604">
    <property type="protein sequence ID" value="CAD9399982.1"/>
    <property type="molecule type" value="Transcribed_RNA"/>
</dbReference>